<dbReference type="PANTHER" id="PTHR43741">
    <property type="entry name" value="FMN-DEPENDENT NADH-AZOREDUCTASE 1"/>
    <property type="match status" value="1"/>
</dbReference>
<dbReference type="GO" id="GO:0010181">
    <property type="term" value="F:FMN binding"/>
    <property type="evidence" value="ECO:0007669"/>
    <property type="project" value="UniProtKB-UniRule"/>
</dbReference>
<dbReference type="InterPro" id="IPR003680">
    <property type="entry name" value="Flavodoxin_fold"/>
</dbReference>
<dbReference type="GO" id="GO:0016655">
    <property type="term" value="F:oxidoreductase activity, acting on NAD(P)H, quinone or similar compound as acceptor"/>
    <property type="evidence" value="ECO:0007669"/>
    <property type="project" value="InterPro"/>
</dbReference>
<dbReference type="EC" id="1.6.5.-" evidence="6"/>
<keyword evidence="4 6" id="KW-0520">NAD</keyword>
<comment type="subunit">
    <text evidence="6">Homodimer.</text>
</comment>
<comment type="similarity">
    <text evidence="6">Belongs to the azoreductase type 1 family.</text>
</comment>
<accession>A0A2T0WM66</accession>
<evidence type="ECO:0000256" key="3">
    <source>
        <dbReference type="ARBA" id="ARBA00023002"/>
    </source>
</evidence>
<proteinExistence type="inferred from homology"/>
<dbReference type="InterPro" id="IPR029039">
    <property type="entry name" value="Flavoprotein-like_sf"/>
</dbReference>
<evidence type="ECO:0000256" key="6">
    <source>
        <dbReference type="HAMAP-Rule" id="MF_01216"/>
    </source>
</evidence>
<feature type="domain" description="Flavodoxin-like fold" evidence="7">
    <location>
        <begin position="4"/>
        <end position="188"/>
    </location>
</feature>
<dbReference type="GO" id="GO:0009055">
    <property type="term" value="F:electron transfer activity"/>
    <property type="evidence" value="ECO:0007669"/>
    <property type="project" value="UniProtKB-UniRule"/>
</dbReference>
<sequence>MANSVLRIDSSVRTEGSISRDLTTRIIERLGADTVTTRDLAGLTLIDEAWVGANFTPADQRTEAQKETLALSDAMIAELQAADTLVIGLPIYNFGVPARLKAWIDLVARAGVTFRYTEAGPEGLLTGKRAIIAVASGGVPAGSPVDFASTYLKQVLSFIGITDVTIVAADQLAVDADGSVKKAYDAVAQIAA</sequence>
<comment type="caution">
    <text evidence="8">The sequence shown here is derived from an EMBL/GenBank/DDBJ whole genome shotgun (WGS) entry which is preliminary data.</text>
</comment>
<organism evidence="8 9">
    <name type="scientific">Donghicola tyrosinivorans</name>
    <dbReference type="NCBI Taxonomy" id="1652492"/>
    <lineage>
        <taxon>Bacteria</taxon>
        <taxon>Pseudomonadati</taxon>
        <taxon>Pseudomonadota</taxon>
        <taxon>Alphaproteobacteria</taxon>
        <taxon>Rhodobacterales</taxon>
        <taxon>Roseobacteraceae</taxon>
        <taxon>Donghicola</taxon>
    </lineage>
</organism>
<reference evidence="8 9" key="1">
    <citation type="submission" date="2018-03" db="EMBL/GenBank/DDBJ databases">
        <title>Genomic Encyclopedia of Archaeal and Bacterial Type Strains, Phase II (KMG-II): from individual species to whole genera.</title>
        <authorList>
            <person name="Goeker M."/>
        </authorList>
    </citation>
    <scope>NUCLEOTIDE SEQUENCE [LARGE SCALE GENOMIC DNA]</scope>
    <source>
        <strain evidence="8 9">DSM 100212</strain>
    </source>
</reference>
<gene>
    <name evidence="6" type="primary">azoR</name>
    <name evidence="8" type="ORF">CLV74_10997</name>
</gene>
<evidence type="ECO:0000256" key="1">
    <source>
        <dbReference type="ARBA" id="ARBA00022630"/>
    </source>
</evidence>
<comment type="function">
    <text evidence="6">Also exhibits azoreductase activity. Catalyzes the reductive cleavage of the azo bond in aromatic azo compounds to the corresponding amines.</text>
</comment>
<feature type="binding site" evidence="6">
    <location>
        <position position="11"/>
    </location>
    <ligand>
        <name>FMN</name>
        <dbReference type="ChEBI" id="CHEBI:58210"/>
    </ligand>
</feature>
<keyword evidence="2 6" id="KW-0288">FMN</keyword>
<dbReference type="SUPFAM" id="SSF52218">
    <property type="entry name" value="Flavoproteins"/>
    <property type="match status" value="1"/>
</dbReference>
<dbReference type="EMBL" id="PVTQ01000009">
    <property type="protein sequence ID" value="PRY87775.1"/>
    <property type="molecule type" value="Genomic_DNA"/>
</dbReference>
<dbReference type="Pfam" id="PF02525">
    <property type="entry name" value="Flavodoxin_2"/>
    <property type="match status" value="1"/>
</dbReference>
<protein>
    <recommendedName>
        <fullName evidence="6">FMN dependent NADH:quinone oxidoreductase</fullName>
        <ecNumber evidence="6">1.6.5.-</ecNumber>
    </recommendedName>
    <alternativeName>
        <fullName evidence="6">Azo-dye reductase</fullName>
    </alternativeName>
    <alternativeName>
        <fullName evidence="6">FMN-dependent NADH-azo compound oxidoreductase</fullName>
    </alternativeName>
    <alternativeName>
        <fullName evidence="6">FMN-dependent NADH-azoreductase</fullName>
        <ecNumber evidence="6">1.7.1.17</ecNumber>
    </alternativeName>
</protein>
<evidence type="ECO:0000313" key="9">
    <source>
        <dbReference type="Proteomes" id="UP000238392"/>
    </source>
</evidence>
<keyword evidence="9" id="KW-1185">Reference proteome</keyword>
<comment type="cofactor">
    <cofactor evidence="6">
        <name>FMN</name>
        <dbReference type="ChEBI" id="CHEBI:58210"/>
    </cofactor>
    <text evidence="6">Binds 1 FMN per subunit.</text>
</comment>
<dbReference type="RefSeq" id="WP_106265637.1">
    <property type="nucleotide sequence ID" value="NZ_PVTQ01000009.1"/>
</dbReference>
<name>A0A2T0WM66_9RHOB</name>
<comment type="caution">
    <text evidence="6">Lacks conserved residue(s) required for the propagation of feature annotation.</text>
</comment>
<dbReference type="PANTHER" id="PTHR43741:SF2">
    <property type="entry name" value="FMN-DEPENDENT NADH:QUINONE OXIDOREDUCTASE"/>
    <property type="match status" value="1"/>
</dbReference>
<dbReference type="GO" id="GO:0016652">
    <property type="term" value="F:oxidoreductase activity, acting on NAD(P)H as acceptor"/>
    <property type="evidence" value="ECO:0007669"/>
    <property type="project" value="UniProtKB-UniRule"/>
</dbReference>
<dbReference type="InterPro" id="IPR050104">
    <property type="entry name" value="FMN-dep_NADH:Q_OxRdtase_AzoR1"/>
</dbReference>
<keyword evidence="1 6" id="KW-0285">Flavoprotein</keyword>
<dbReference type="OrthoDB" id="9787136at2"/>
<dbReference type="Gene3D" id="3.40.50.360">
    <property type="match status" value="1"/>
</dbReference>
<dbReference type="EC" id="1.7.1.17" evidence="6"/>
<dbReference type="Proteomes" id="UP000238392">
    <property type="component" value="Unassembled WGS sequence"/>
</dbReference>
<dbReference type="HAMAP" id="MF_01216">
    <property type="entry name" value="Azoreductase_type1"/>
    <property type="match status" value="1"/>
</dbReference>
<dbReference type="AlphaFoldDB" id="A0A2T0WM66"/>
<comment type="function">
    <text evidence="6">Quinone reductase that provides resistance to thiol-specific stress caused by electrophilic quinones.</text>
</comment>
<evidence type="ECO:0000313" key="8">
    <source>
        <dbReference type="EMBL" id="PRY87775.1"/>
    </source>
</evidence>
<comment type="catalytic activity">
    <reaction evidence="6">
        <text>2 a quinone + NADH + H(+) = 2 a 1,4-benzosemiquinone + NAD(+)</text>
        <dbReference type="Rhea" id="RHEA:65952"/>
        <dbReference type="ChEBI" id="CHEBI:15378"/>
        <dbReference type="ChEBI" id="CHEBI:57540"/>
        <dbReference type="ChEBI" id="CHEBI:57945"/>
        <dbReference type="ChEBI" id="CHEBI:132124"/>
        <dbReference type="ChEBI" id="CHEBI:134225"/>
    </reaction>
</comment>
<evidence type="ECO:0000256" key="5">
    <source>
        <dbReference type="ARBA" id="ARBA00048542"/>
    </source>
</evidence>
<evidence type="ECO:0000259" key="7">
    <source>
        <dbReference type="Pfam" id="PF02525"/>
    </source>
</evidence>
<feature type="binding site" evidence="6">
    <location>
        <begin position="17"/>
        <end position="19"/>
    </location>
    <ligand>
        <name>FMN</name>
        <dbReference type="ChEBI" id="CHEBI:58210"/>
    </ligand>
</feature>
<comment type="catalytic activity">
    <reaction evidence="5">
        <text>N,N-dimethyl-1,4-phenylenediamine + anthranilate + 2 NAD(+) = 2-(4-dimethylaminophenyl)diazenylbenzoate + 2 NADH + 2 H(+)</text>
        <dbReference type="Rhea" id="RHEA:55872"/>
        <dbReference type="ChEBI" id="CHEBI:15378"/>
        <dbReference type="ChEBI" id="CHEBI:15783"/>
        <dbReference type="ChEBI" id="CHEBI:16567"/>
        <dbReference type="ChEBI" id="CHEBI:57540"/>
        <dbReference type="ChEBI" id="CHEBI:57945"/>
        <dbReference type="ChEBI" id="CHEBI:71579"/>
        <dbReference type="EC" id="1.7.1.17"/>
    </reaction>
    <physiologicalReaction direction="right-to-left" evidence="5">
        <dbReference type="Rhea" id="RHEA:55874"/>
    </physiologicalReaction>
</comment>
<evidence type="ECO:0000256" key="2">
    <source>
        <dbReference type="ARBA" id="ARBA00022643"/>
    </source>
</evidence>
<dbReference type="InterPro" id="IPR023048">
    <property type="entry name" value="NADH:quinone_OxRdtase_FMN_depd"/>
</dbReference>
<keyword evidence="3 6" id="KW-0560">Oxidoreductase</keyword>
<evidence type="ECO:0000256" key="4">
    <source>
        <dbReference type="ARBA" id="ARBA00023027"/>
    </source>
</evidence>